<dbReference type="EMBL" id="JAFIRA010000062">
    <property type="protein sequence ID" value="MCJ2544398.1"/>
    <property type="molecule type" value="Genomic_DNA"/>
</dbReference>
<dbReference type="Pfam" id="PF14326">
    <property type="entry name" value="DUF4384"/>
    <property type="match status" value="1"/>
</dbReference>
<sequence length="210" mass="23072">MNCKLLFLPLALGLSVAPATAVFPQTLGLYPPLQRLQVADTRQLDIGTRSIIVNPVPSDLSVNLELDRRGSNPIYRAGEPIRISLSTNRDAYVYLFSVQADGRINLILPNRLSGGNEFLRAGEVRTFPPPGARYQLTIAPPFGQAQVLAVAAPRPLNIQEIASFERGGQFADVRFQGSQFADAIARAIVVEEIPSNQWVTSTRFYRVAPR</sequence>
<dbReference type="Proteomes" id="UP000830835">
    <property type="component" value="Unassembled WGS sequence"/>
</dbReference>
<evidence type="ECO:0000259" key="2">
    <source>
        <dbReference type="Pfam" id="PF14326"/>
    </source>
</evidence>
<evidence type="ECO:0000256" key="1">
    <source>
        <dbReference type="SAM" id="SignalP"/>
    </source>
</evidence>
<protein>
    <submittedName>
        <fullName evidence="3">DUF4384 domain-containing protein</fullName>
    </submittedName>
</protein>
<keyword evidence="4" id="KW-1185">Reference proteome</keyword>
<dbReference type="InterPro" id="IPR025493">
    <property type="entry name" value="DUF4384"/>
</dbReference>
<dbReference type="PANTHER" id="PTHR36194:SF1">
    <property type="entry name" value="S-LAYER-LIKE PROTEIN"/>
    <property type="match status" value="1"/>
</dbReference>
<organism evidence="3 4">
    <name type="scientific">Thermostichus vulcanus str. 'Rupite'</name>
    <dbReference type="NCBI Taxonomy" id="2813851"/>
    <lineage>
        <taxon>Bacteria</taxon>
        <taxon>Bacillati</taxon>
        <taxon>Cyanobacteriota</taxon>
        <taxon>Cyanophyceae</taxon>
        <taxon>Thermostichales</taxon>
        <taxon>Thermostichaceae</taxon>
        <taxon>Thermostichus</taxon>
    </lineage>
</organism>
<feature type="signal peptide" evidence="1">
    <location>
        <begin position="1"/>
        <end position="21"/>
    </location>
</feature>
<keyword evidence="1" id="KW-0732">Signal</keyword>
<comment type="caution">
    <text evidence="3">The sequence shown here is derived from an EMBL/GenBank/DDBJ whole genome shotgun (WGS) entry which is preliminary data.</text>
</comment>
<dbReference type="RefSeq" id="WP_244352926.1">
    <property type="nucleotide sequence ID" value="NZ_JAFIRA010000062.1"/>
</dbReference>
<accession>A0ABT0CF35</accession>
<feature type="chain" id="PRO_5045091125" evidence="1">
    <location>
        <begin position="22"/>
        <end position="210"/>
    </location>
</feature>
<evidence type="ECO:0000313" key="3">
    <source>
        <dbReference type="EMBL" id="MCJ2544398.1"/>
    </source>
</evidence>
<dbReference type="PANTHER" id="PTHR36194">
    <property type="entry name" value="S-LAYER-LIKE PROTEIN"/>
    <property type="match status" value="1"/>
</dbReference>
<gene>
    <name evidence="3" type="ORF">JX360_16045</name>
</gene>
<proteinExistence type="predicted"/>
<evidence type="ECO:0000313" key="4">
    <source>
        <dbReference type="Proteomes" id="UP000830835"/>
    </source>
</evidence>
<name>A0ABT0CF35_THEVL</name>
<feature type="domain" description="DUF4384" evidence="2">
    <location>
        <begin position="75"/>
        <end position="155"/>
    </location>
</feature>
<reference evidence="3" key="1">
    <citation type="submission" date="2021-02" db="EMBL/GenBank/DDBJ databases">
        <title>The CRISPR/cas machinery reduction and long-range gene transfer in the hot spring cyanobacterium Synechococcus.</title>
        <authorList>
            <person name="Dvorak P."/>
            <person name="Jahodarova E."/>
            <person name="Hasler P."/>
            <person name="Poulickova A."/>
        </authorList>
    </citation>
    <scope>NUCLEOTIDE SEQUENCE</scope>
    <source>
        <strain evidence="3">Rupite</strain>
    </source>
</reference>